<feature type="transmembrane region" description="Helical" evidence="1">
    <location>
        <begin position="87"/>
        <end position="105"/>
    </location>
</feature>
<keyword evidence="1" id="KW-0472">Membrane</keyword>
<dbReference type="EMBL" id="FNRA01000022">
    <property type="protein sequence ID" value="SEB21810.1"/>
    <property type="molecule type" value="Genomic_DNA"/>
</dbReference>
<protein>
    <recommendedName>
        <fullName evidence="4">Cytochrome b561</fullName>
    </recommendedName>
</protein>
<keyword evidence="1" id="KW-1133">Transmembrane helix</keyword>
<feature type="transmembrane region" description="Helical" evidence="1">
    <location>
        <begin position="117"/>
        <end position="137"/>
    </location>
</feature>
<evidence type="ECO:0000313" key="2">
    <source>
        <dbReference type="EMBL" id="SEB21810.1"/>
    </source>
</evidence>
<evidence type="ECO:0000313" key="3">
    <source>
        <dbReference type="Proteomes" id="UP000198850"/>
    </source>
</evidence>
<keyword evidence="1" id="KW-0812">Transmembrane</keyword>
<dbReference type="AlphaFoldDB" id="A0A1H4HK44"/>
<name>A0A1H4HK44_9SPHI</name>
<keyword evidence="3" id="KW-1185">Reference proteome</keyword>
<accession>A0A1H4HK44</accession>
<reference evidence="2 3" key="1">
    <citation type="submission" date="2016-10" db="EMBL/GenBank/DDBJ databases">
        <authorList>
            <person name="de Groot N.N."/>
        </authorList>
    </citation>
    <scope>NUCLEOTIDE SEQUENCE [LARGE SCALE GENOMIC DNA]</scope>
    <source>
        <strain evidence="2 3">DSM 19033</strain>
    </source>
</reference>
<proteinExistence type="predicted"/>
<feature type="transmembrane region" description="Helical" evidence="1">
    <location>
        <begin position="46"/>
        <end position="67"/>
    </location>
</feature>
<dbReference type="STRING" id="425514.SAMN05443550_12213"/>
<feature type="transmembrane region" description="Helical" evidence="1">
    <location>
        <begin position="14"/>
        <end position="34"/>
    </location>
</feature>
<dbReference type="Proteomes" id="UP000198850">
    <property type="component" value="Unassembled WGS sequence"/>
</dbReference>
<evidence type="ECO:0000256" key="1">
    <source>
        <dbReference type="SAM" id="Phobius"/>
    </source>
</evidence>
<organism evidence="2 3">
    <name type="scientific">Pedobacter hartonius</name>
    <dbReference type="NCBI Taxonomy" id="425514"/>
    <lineage>
        <taxon>Bacteria</taxon>
        <taxon>Pseudomonadati</taxon>
        <taxon>Bacteroidota</taxon>
        <taxon>Sphingobacteriia</taxon>
        <taxon>Sphingobacteriales</taxon>
        <taxon>Sphingobacteriaceae</taxon>
        <taxon>Pedobacter</taxon>
    </lineage>
</organism>
<evidence type="ECO:0008006" key="4">
    <source>
        <dbReference type="Google" id="ProtNLM"/>
    </source>
</evidence>
<gene>
    <name evidence="2" type="ORF">SAMN05443550_12213</name>
</gene>
<sequence>MGIYEILKSAHSGWRYLVIILLLVAFINALMGYLGRKPYTEGNRKLNVFALISAHIQLVLGLLLYFMHDWYKGDMSIAIQRYWKMEHITMMLVAIVLITVGNARSKKVDSALMKHRTIFVFFGLALLLITVAIFGMIKADPSRHLFAM</sequence>